<organism evidence="1 2">
    <name type="scientific">Geobacillus subterraneus</name>
    <dbReference type="NCBI Taxonomy" id="129338"/>
    <lineage>
        <taxon>Bacteria</taxon>
        <taxon>Bacillati</taxon>
        <taxon>Bacillota</taxon>
        <taxon>Bacilli</taxon>
        <taxon>Bacillales</taxon>
        <taxon>Anoxybacillaceae</taxon>
        <taxon>Geobacillus</taxon>
    </lineage>
</organism>
<dbReference type="AlphaFoldDB" id="A0A679FZ58"/>
<geneLocation type="plasmid" evidence="1 2">
    <name>pGspE55-1</name>
</geneLocation>
<reference evidence="2" key="1">
    <citation type="journal article" date="2020" name="Microbiol. Resour. Announc.">
        <title>Complete Genome Sequence of Geobacillus sp. Strain E55-1, Isolated from Mine Geyser in Japan.</title>
        <authorList>
            <person name="Miyazaki K."/>
            <person name="Hase E."/>
            <person name="Tokito N."/>
        </authorList>
    </citation>
    <scope>NUCLEOTIDE SEQUENCE [LARGE SCALE GENOMIC DNA]</scope>
    <source>
        <strain evidence="2">E55-1</strain>
        <plasmid evidence="2">pGspE55-1</plasmid>
    </source>
</reference>
<accession>A0A679FZ58</accession>
<dbReference type="Proteomes" id="UP000501421">
    <property type="component" value="Plasmid pGspE55-1"/>
</dbReference>
<evidence type="ECO:0000313" key="2">
    <source>
        <dbReference type="Proteomes" id="UP000501421"/>
    </source>
</evidence>
<sequence length="126" mass="14817">MREICVIESYDQLVSFLRELEKEFRLTDFEIVRRFVETPAFFRYHVELSMITENSYGRPSKLYLAVWGNEEDGYSLKFLWDTASDHEVAIVGEYWARGKANIKISIGEDESSNFYPTIIRLSKSVK</sequence>
<proteinExistence type="predicted"/>
<name>A0A679FZ58_9BACL</name>
<dbReference type="RefSeq" id="WP_172418955.1">
    <property type="nucleotide sequence ID" value="NZ_AP022558.1"/>
</dbReference>
<keyword evidence="1" id="KW-0614">Plasmid</keyword>
<evidence type="ECO:0000313" key="1">
    <source>
        <dbReference type="EMBL" id="BBW98986.1"/>
    </source>
</evidence>
<protein>
    <submittedName>
        <fullName evidence="1">Uncharacterized protein</fullName>
    </submittedName>
</protein>
<dbReference type="EMBL" id="AP022558">
    <property type="protein sequence ID" value="BBW98986.1"/>
    <property type="molecule type" value="Genomic_DNA"/>
</dbReference>
<gene>
    <name evidence="1" type="ORF">GsuE55_38190</name>
</gene>
<keyword evidence="2" id="KW-1185">Reference proteome</keyword>